<organism evidence="2 3">
    <name type="scientific">Candidatus Buchananbacteria bacterium RIFCSPHIGHO2_01_FULL_46_12</name>
    <dbReference type="NCBI Taxonomy" id="1797536"/>
    <lineage>
        <taxon>Bacteria</taxon>
        <taxon>Candidatus Buchananiibacteriota</taxon>
    </lineage>
</organism>
<feature type="transmembrane region" description="Helical" evidence="1">
    <location>
        <begin position="21"/>
        <end position="42"/>
    </location>
</feature>
<keyword evidence="1" id="KW-0812">Transmembrane</keyword>
<keyword evidence="1" id="KW-1133">Transmembrane helix</keyword>
<name>A0A1G1Y4T8_9BACT</name>
<evidence type="ECO:0000256" key="1">
    <source>
        <dbReference type="SAM" id="Phobius"/>
    </source>
</evidence>
<feature type="transmembrane region" description="Helical" evidence="1">
    <location>
        <begin position="83"/>
        <end position="104"/>
    </location>
</feature>
<dbReference type="Proteomes" id="UP000178432">
    <property type="component" value="Unassembled WGS sequence"/>
</dbReference>
<proteinExistence type="predicted"/>
<reference evidence="2 3" key="1">
    <citation type="journal article" date="2016" name="Nat. Commun.">
        <title>Thousands of microbial genomes shed light on interconnected biogeochemical processes in an aquifer system.</title>
        <authorList>
            <person name="Anantharaman K."/>
            <person name="Brown C.T."/>
            <person name="Hug L.A."/>
            <person name="Sharon I."/>
            <person name="Castelle C.J."/>
            <person name="Probst A.J."/>
            <person name="Thomas B.C."/>
            <person name="Singh A."/>
            <person name="Wilkins M.J."/>
            <person name="Karaoz U."/>
            <person name="Brodie E.L."/>
            <person name="Williams K.H."/>
            <person name="Hubbard S.S."/>
            <person name="Banfield J.F."/>
        </authorList>
    </citation>
    <scope>NUCLEOTIDE SEQUENCE [LARGE SCALE GENOMIC DNA]</scope>
</reference>
<evidence type="ECO:0000313" key="3">
    <source>
        <dbReference type="Proteomes" id="UP000178432"/>
    </source>
</evidence>
<accession>A0A1G1Y4T8</accession>
<sequence length="188" mass="20314">MTNKIILAVKSLQLVFKNPNYFILTGALAVVIALIIFLISALVLNYELLIYVFISGIFDFKTKMQIFFGILTAIRLNFSLGSIIIILVLSVLLAIDISIFIFYFKRRAVVQAEAGIGVFGLAVGFLGTGCGICGSIIMASVFGFAAAALIAFLPFNGLEFGIIGVFFLLLSIYLIAVKIPGPDNCKVL</sequence>
<evidence type="ECO:0000313" key="2">
    <source>
        <dbReference type="EMBL" id="OGY47353.1"/>
    </source>
</evidence>
<comment type="caution">
    <text evidence="2">The sequence shown here is derived from an EMBL/GenBank/DDBJ whole genome shotgun (WGS) entry which is preliminary data.</text>
</comment>
<feature type="transmembrane region" description="Helical" evidence="1">
    <location>
        <begin position="124"/>
        <end position="153"/>
    </location>
</feature>
<dbReference type="AlphaFoldDB" id="A0A1G1Y4T8"/>
<dbReference type="EMBL" id="MHIF01000042">
    <property type="protein sequence ID" value="OGY47353.1"/>
    <property type="molecule type" value="Genomic_DNA"/>
</dbReference>
<keyword evidence="1" id="KW-0472">Membrane</keyword>
<protein>
    <submittedName>
        <fullName evidence="2">Uncharacterized protein</fullName>
    </submittedName>
</protein>
<gene>
    <name evidence="2" type="ORF">A2663_01065</name>
</gene>